<evidence type="ECO:0000313" key="1">
    <source>
        <dbReference type="EMBL" id="GAI39235.1"/>
    </source>
</evidence>
<accession>X1PJK5</accession>
<comment type="caution">
    <text evidence="1">The sequence shown here is derived from an EMBL/GenBank/DDBJ whole genome shotgun (WGS) entry which is preliminary data.</text>
</comment>
<protein>
    <submittedName>
        <fullName evidence="1">Uncharacterized protein</fullName>
    </submittedName>
</protein>
<sequence length="115" mass="13010">MSSFMARSARHFLVIKAARYFRRELEKAGLDNLKTLAEAGISIVGTYLDGSSPSEKTQIKRDLSGLLQMGVTPDMVFEELIRQMPKLAPIIEKKEGYKKTEVEKLVSFLKEEKAM</sequence>
<proteinExistence type="predicted"/>
<reference evidence="1" key="1">
    <citation type="journal article" date="2014" name="Front. Microbiol.">
        <title>High frequency of phylogenetically diverse reductive dehalogenase-homologous genes in deep subseafloor sedimentary metagenomes.</title>
        <authorList>
            <person name="Kawai M."/>
            <person name="Futagami T."/>
            <person name="Toyoda A."/>
            <person name="Takaki Y."/>
            <person name="Nishi S."/>
            <person name="Hori S."/>
            <person name="Arai W."/>
            <person name="Tsubouchi T."/>
            <person name="Morono Y."/>
            <person name="Uchiyama I."/>
            <person name="Ito T."/>
            <person name="Fujiyama A."/>
            <person name="Inagaki F."/>
            <person name="Takami H."/>
        </authorList>
    </citation>
    <scope>NUCLEOTIDE SEQUENCE</scope>
    <source>
        <strain evidence="1">Expedition CK06-06</strain>
    </source>
</reference>
<dbReference type="AlphaFoldDB" id="X1PJK5"/>
<name>X1PJK5_9ZZZZ</name>
<gene>
    <name evidence="1" type="ORF">S06H3_44399</name>
</gene>
<dbReference type="EMBL" id="BARV01027608">
    <property type="protein sequence ID" value="GAI39235.1"/>
    <property type="molecule type" value="Genomic_DNA"/>
</dbReference>
<organism evidence="1">
    <name type="scientific">marine sediment metagenome</name>
    <dbReference type="NCBI Taxonomy" id="412755"/>
    <lineage>
        <taxon>unclassified sequences</taxon>
        <taxon>metagenomes</taxon>
        <taxon>ecological metagenomes</taxon>
    </lineage>
</organism>